<dbReference type="RefSeq" id="WP_082706334.1">
    <property type="nucleotide sequence ID" value="NZ_AP014945.1"/>
</dbReference>
<evidence type="ECO:0000313" key="2">
    <source>
        <dbReference type="EMBL" id="BAU23565.1"/>
    </source>
</evidence>
<evidence type="ECO:0000313" key="3">
    <source>
        <dbReference type="Proteomes" id="UP000068196"/>
    </source>
</evidence>
<dbReference type="PANTHER" id="PTHR43861">
    <property type="entry name" value="TRANS-ACONITATE 2-METHYLTRANSFERASE-RELATED"/>
    <property type="match status" value="1"/>
</dbReference>
<dbReference type="PANTHER" id="PTHR43861:SF6">
    <property type="entry name" value="METHYLTRANSFERASE TYPE 11"/>
    <property type="match status" value="1"/>
</dbReference>
<dbReference type="CDD" id="cd02440">
    <property type="entry name" value="AdoMet_MTases"/>
    <property type="match status" value="1"/>
</dbReference>
<dbReference type="SUPFAM" id="SSF53335">
    <property type="entry name" value="S-adenosyl-L-methionine-dependent methyltransferases"/>
    <property type="match status" value="1"/>
</dbReference>
<evidence type="ECO:0000256" key="1">
    <source>
        <dbReference type="SAM" id="Phobius"/>
    </source>
</evidence>
<reference evidence="2 3" key="1">
    <citation type="journal article" date="2016" name="Int. J. Syst. Evol. Microbiol.">
        <title>Caldimicrobium thiodismutans sp. nov., a sulfur-disproportionating bacterium isolated from a hot spring, and emended description of the genus Caldimicrobium.</title>
        <authorList>
            <person name="Kojima H."/>
            <person name="Umezawa K."/>
            <person name="Fukui M."/>
        </authorList>
    </citation>
    <scope>NUCLEOTIDE SEQUENCE [LARGE SCALE GENOMIC DNA]</scope>
    <source>
        <strain evidence="2 3">TF1</strain>
    </source>
</reference>
<sequence>MGLFFHRGGVIIITMMPEIIVCPVCSTKVGSQSYLQRYISDWNKKEYKLYHCEGCELEWWEPLKIEKEFYEEEGSESYTVFHLGIAETLGENHKAFFKYFPLKSGRLLDLGCGDGRFLKRAQEMGFEVWGIDFDRKSVEVCREKRGLKNVYAMSLEEFVDFAEKEGLKFDVITFFEVLEHQDKPREFLENVKRLLKPGGYIAGSVPNRRLLSFVKKSLNYSMGNFPPHHFLWFDEYTLKRCLNFCGFEVKLIIELQISNLFRRLFENSARLEYALLGVKGVYLRRNVKKKILSNKNFYNTSNFRKIFFKILKITRNISFLITTFLLMPVITGTNLYFQAQLPSEFITEKP</sequence>
<dbReference type="KEGG" id="cthi:THC_1194"/>
<keyword evidence="1" id="KW-1133">Transmembrane helix</keyword>
<organism evidence="2 3">
    <name type="scientific">Caldimicrobium thiodismutans</name>
    <dbReference type="NCBI Taxonomy" id="1653476"/>
    <lineage>
        <taxon>Bacteria</taxon>
        <taxon>Pseudomonadati</taxon>
        <taxon>Thermodesulfobacteriota</taxon>
        <taxon>Thermodesulfobacteria</taxon>
        <taxon>Thermodesulfobacteriales</taxon>
        <taxon>Thermodesulfobacteriaceae</taxon>
        <taxon>Caldimicrobium</taxon>
    </lineage>
</organism>
<dbReference type="Pfam" id="PF13489">
    <property type="entry name" value="Methyltransf_23"/>
    <property type="match status" value="1"/>
</dbReference>
<dbReference type="Proteomes" id="UP000068196">
    <property type="component" value="Chromosome"/>
</dbReference>
<keyword evidence="3" id="KW-1185">Reference proteome</keyword>
<proteinExistence type="predicted"/>
<gene>
    <name evidence="2" type="ORF">THC_1194</name>
</gene>
<dbReference type="Gene3D" id="3.40.50.150">
    <property type="entry name" value="Vaccinia Virus protein VP39"/>
    <property type="match status" value="1"/>
</dbReference>
<accession>A0A0U4W395</accession>
<dbReference type="STRING" id="1653476.THC_1194"/>
<protein>
    <recommendedName>
        <fullName evidence="4">Class I SAM-dependent methyltransferase</fullName>
    </recommendedName>
</protein>
<keyword evidence="1" id="KW-0472">Membrane</keyword>
<reference evidence="3" key="2">
    <citation type="journal article" date="2016" name="Int. J. Syst. Evol. Microbiol.">
        <title>Caldimicrobium thiodismutans sp. nov., a sulfur-disproportionating bacterium isolated from a hot spring.</title>
        <authorList>
            <person name="Kojima H."/>
            <person name="Umezawa K."/>
            <person name="Fukui M."/>
        </authorList>
    </citation>
    <scope>NUCLEOTIDE SEQUENCE [LARGE SCALE GENOMIC DNA]</scope>
    <source>
        <strain evidence="3">TF1</strain>
    </source>
</reference>
<evidence type="ECO:0008006" key="4">
    <source>
        <dbReference type="Google" id="ProtNLM"/>
    </source>
</evidence>
<feature type="transmembrane region" description="Helical" evidence="1">
    <location>
        <begin position="317"/>
        <end position="337"/>
    </location>
</feature>
<dbReference type="EMBL" id="AP014945">
    <property type="protein sequence ID" value="BAU23565.1"/>
    <property type="molecule type" value="Genomic_DNA"/>
</dbReference>
<dbReference type="PATRIC" id="fig|1653476.3.peg.1238"/>
<name>A0A0U4W395_9BACT</name>
<keyword evidence="1" id="KW-0812">Transmembrane</keyword>
<dbReference type="AlphaFoldDB" id="A0A0U4W395"/>
<dbReference type="InterPro" id="IPR029063">
    <property type="entry name" value="SAM-dependent_MTases_sf"/>
</dbReference>